<feature type="signal peptide" evidence="1">
    <location>
        <begin position="1"/>
        <end position="24"/>
    </location>
</feature>
<dbReference type="PATRIC" id="fig|1365251.3.peg.4135"/>
<gene>
    <name evidence="2" type="ORF">N476_23320</name>
</gene>
<dbReference type="EMBL" id="AUXZ01000099">
    <property type="protein sequence ID" value="KZN47442.1"/>
    <property type="molecule type" value="Genomic_DNA"/>
</dbReference>
<feature type="chain" id="PRO_5007884634" description="DUF3313 domain-containing protein" evidence="1">
    <location>
        <begin position="25"/>
        <end position="236"/>
    </location>
</feature>
<evidence type="ECO:0000313" key="3">
    <source>
        <dbReference type="Proteomes" id="UP000076503"/>
    </source>
</evidence>
<evidence type="ECO:0008006" key="4">
    <source>
        <dbReference type="Google" id="ProtNLM"/>
    </source>
</evidence>
<organism evidence="2 3">
    <name type="scientific">Pseudoalteromonas luteoviolacea H33</name>
    <dbReference type="NCBI Taxonomy" id="1365251"/>
    <lineage>
        <taxon>Bacteria</taxon>
        <taxon>Pseudomonadati</taxon>
        <taxon>Pseudomonadota</taxon>
        <taxon>Gammaproteobacteria</taxon>
        <taxon>Alteromonadales</taxon>
        <taxon>Pseudoalteromonadaceae</taxon>
        <taxon>Pseudoalteromonas</taxon>
    </lineage>
</organism>
<protein>
    <recommendedName>
        <fullName evidence="4">DUF3313 domain-containing protein</fullName>
    </recommendedName>
</protein>
<comment type="caution">
    <text evidence="2">The sequence shown here is derived from an EMBL/GenBank/DDBJ whole genome shotgun (WGS) entry which is preliminary data.</text>
</comment>
<evidence type="ECO:0000256" key="1">
    <source>
        <dbReference type="SAM" id="SignalP"/>
    </source>
</evidence>
<keyword evidence="1" id="KW-0732">Signal</keyword>
<sequence length="236" mass="26637">MEQLMTWFKVVLIVPLVCMLSACASSSNNTRSGFLPNYDVLLPSDDYKDTNLFVDNTFNREVLSKIEVLYIPQFEVWINASESEFLNINPQHVAKLSHYMQSQMQIKLSPYYKVVTAKPEGVDDTVLTIEGAFTDVQFEPISLQVRDFVPIRLVYNAGKTAYLAATEQTEALTHVSLESAFYLGSRKAPVVMMTAHKELDSVLKADGTENVETVKAVLDVWIDNFVTAMTQHRNVQ</sequence>
<name>A0A167CAU3_9GAMM</name>
<proteinExistence type="predicted"/>
<evidence type="ECO:0000313" key="2">
    <source>
        <dbReference type="EMBL" id="KZN47442.1"/>
    </source>
</evidence>
<dbReference type="Proteomes" id="UP000076503">
    <property type="component" value="Unassembled WGS sequence"/>
</dbReference>
<reference evidence="2 3" key="1">
    <citation type="submission" date="2013-07" db="EMBL/GenBank/DDBJ databases">
        <title>Comparative Genomic and Metabolomic Analysis of Twelve Strains of Pseudoalteromonas luteoviolacea.</title>
        <authorList>
            <person name="Vynne N.G."/>
            <person name="Mansson M."/>
            <person name="Gram L."/>
        </authorList>
    </citation>
    <scope>NUCLEOTIDE SEQUENCE [LARGE SCALE GENOMIC DNA]</scope>
    <source>
        <strain evidence="2 3">H33</strain>
    </source>
</reference>
<dbReference type="AlphaFoldDB" id="A0A167CAU3"/>
<accession>A0A167CAU3</accession>
<dbReference type="Pfam" id="PF11769">
    <property type="entry name" value="DUF3313"/>
    <property type="match status" value="1"/>
</dbReference>
<dbReference type="InterPro" id="IPR021747">
    <property type="entry name" value="DUF3313"/>
</dbReference>